<dbReference type="RefSeq" id="WP_086951261.1">
    <property type="nucleotide sequence ID" value="NZ_FWFD01000008.1"/>
</dbReference>
<dbReference type="CDD" id="cd07995">
    <property type="entry name" value="TPK"/>
    <property type="match status" value="1"/>
</dbReference>
<evidence type="ECO:0000256" key="4">
    <source>
        <dbReference type="ARBA" id="ARBA00022840"/>
    </source>
</evidence>
<evidence type="ECO:0000313" key="8">
    <source>
        <dbReference type="Proteomes" id="UP000195918"/>
    </source>
</evidence>
<dbReference type="NCBIfam" id="TIGR01378">
    <property type="entry name" value="thi_PPkinase"/>
    <property type="match status" value="1"/>
</dbReference>
<evidence type="ECO:0000256" key="5">
    <source>
        <dbReference type="NCBIfam" id="TIGR01378"/>
    </source>
</evidence>
<reference evidence="8" key="1">
    <citation type="submission" date="2017-02" db="EMBL/GenBank/DDBJ databases">
        <authorList>
            <person name="Dridi B."/>
        </authorList>
    </citation>
    <scope>NUCLEOTIDE SEQUENCE [LARGE SCALE GENOMIC DNA]</scope>
    <source>
        <strain evidence="8">bH819</strain>
    </source>
</reference>
<protein>
    <recommendedName>
        <fullName evidence="5">Thiamine diphosphokinase</fullName>
        <ecNumber evidence="5">2.7.6.2</ecNumber>
    </recommendedName>
</protein>
<proteinExistence type="predicted"/>
<feature type="domain" description="Thiamin pyrophosphokinase thiamin-binding" evidence="6">
    <location>
        <begin position="146"/>
        <end position="209"/>
    </location>
</feature>
<dbReference type="EMBL" id="FWFD01000008">
    <property type="protein sequence ID" value="SLM85634.1"/>
    <property type="molecule type" value="Genomic_DNA"/>
</dbReference>
<dbReference type="GO" id="GO:0006772">
    <property type="term" value="P:thiamine metabolic process"/>
    <property type="evidence" value="ECO:0007669"/>
    <property type="project" value="UniProtKB-UniRule"/>
</dbReference>
<dbReference type="GO" id="GO:0009229">
    <property type="term" value="P:thiamine diphosphate biosynthetic process"/>
    <property type="evidence" value="ECO:0007669"/>
    <property type="project" value="InterPro"/>
</dbReference>
<dbReference type="AlphaFoldDB" id="A0A1X6WMU2"/>
<keyword evidence="2" id="KW-0547">Nucleotide-binding</keyword>
<keyword evidence="8" id="KW-1185">Reference proteome</keyword>
<dbReference type="InterPro" id="IPR007373">
    <property type="entry name" value="Thiamin_PyroPKinase_B1-bd"/>
</dbReference>
<evidence type="ECO:0000256" key="2">
    <source>
        <dbReference type="ARBA" id="ARBA00022741"/>
    </source>
</evidence>
<evidence type="ECO:0000313" key="7">
    <source>
        <dbReference type="EMBL" id="SLM85634.1"/>
    </source>
</evidence>
<dbReference type="GO" id="GO:0030975">
    <property type="term" value="F:thiamine binding"/>
    <property type="evidence" value="ECO:0007669"/>
    <property type="project" value="InterPro"/>
</dbReference>
<keyword evidence="3 7" id="KW-0418">Kinase</keyword>
<name>A0A1X6WMU2_9ENTE</name>
<dbReference type="EC" id="2.7.6.2" evidence="5"/>
<dbReference type="GO" id="GO:0016301">
    <property type="term" value="F:kinase activity"/>
    <property type="evidence" value="ECO:0007669"/>
    <property type="project" value="UniProtKB-KW"/>
</dbReference>
<dbReference type="GO" id="GO:0004788">
    <property type="term" value="F:thiamine diphosphokinase activity"/>
    <property type="evidence" value="ECO:0007669"/>
    <property type="project" value="UniProtKB-UniRule"/>
</dbReference>
<dbReference type="Proteomes" id="UP000195918">
    <property type="component" value="Unassembled WGS sequence"/>
</dbReference>
<dbReference type="PANTHER" id="PTHR41299">
    <property type="entry name" value="THIAMINE PYROPHOSPHOKINASE"/>
    <property type="match status" value="1"/>
</dbReference>
<evidence type="ECO:0000259" key="6">
    <source>
        <dbReference type="SMART" id="SM00983"/>
    </source>
</evidence>
<dbReference type="SMART" id="SM00983">
    <property type="entry name" value="TPK_B1_binding"/>
    <property type="match status" value="1"/>
</dbReference>
<sequence>MIKDVVIIGGGDPSSWPDLSFYHKDTTKWIGVDRGTLYGLEVGFAIEAAVGDFDSLSEDEWLWLNNQLSDIERCPAEKDDTDMQLGVLKAIESYPEASYTLIGATGGRLDHYLSNLWLPLQERFMPYFERIQILDNQNQVTYFKAGSHEIIKEADKKYLAYVCLVPVTKLSLYDAKYTLEQVDFDYPVSLSSNEFVGETSHFSFESGLMCVIQSKDK</sequence>
<dbReference type="InterPro" id="IPR053149">
    <property type="entry name" value="TPK"/>
</dbReference>
<dbReference type="Pfam" id="PF04265">
    <property type="entry name" value="TPK_B1_binding"/>
    <property type="match status" value="1"/>
</dbReference>
<keyword evidence="1 7" id="KW-0808">Transferase</keyword>
<dbReference type="InterPro" id="IPR007371">
    <property type="entry name" value="TPK_catalytic"/>
</dbReference>
<organism evidence="7 8">
    <name type="scientific">Vagococcus fluvialis bH819</name>
    <dbReference type="NCBI Taxonomy" id="1255619"/>
    <lineage>
        <taxon>Bacteria</taxon>
        <taxon>Bacillati</taxon>
        <taxon>Bacillota</taxon>
        <taxon>Bacilli</taxon>
        <taxon>Lactobacillales</taxon>
        <taxon>Enterococcaceae</taxon>
        <taxon>Vagococcus</taxon>
    </lineage>
</organism>
<accession>A0A1X6WMU2</accession>
<evidence type="ECO:0000256" key="3">
    <source>
        <dbReference type="ARBA" id="ARBA00022777"/>
    </source>
</evidence>
<dbReference type="Gene3D" id="3.40.50.10240">
    <property type="entry name" value="Thiamin pyrophosphokinase, catalytic domain"/>
    <property type="match status" value="1"/>
</dbReference>
<dbReference type="InterPro" id="IPR006282">
    <property type="entry name" value="Thi_PPkinase"/>
</dbReference>
<dbReference type="InterPro" id="IPR036759">
    <property type="entry name" value="TPK_catalytic_sf"/>
</dbReference>
<keyword evidence="4" id="KW-0067">ATP-binding</keyword>
<dbReference type="Pfam" id="PF04263">
    <property type="entry name" value="TPK_catalytic"/>
    <property type="match status" value="1"/>
</dbReference>
<dbReference type="GO" id="GO:0005524">
    <property type="term" value="F:ATP binding"/>
    <property type="evidence" value="ECO:0007669"/>
    <property type="project" value="UniProtKB-KW"/>
</dbReference>
<dbReference type="OrthoDB" id="9804377at2"/>
<evidence type="ECO:0000256" key="1">
    <source>
        <dbReference type="ARBA" id="ARBA00022679"/>
    </source>
</evidence>
<gene>
    <name evidence="7" type="ORF">FM121_06000</name>
</gene>
<dbReference type="PANTHER" id="PTHR41299:SF1">
    <property type="entry name" value="THIAMINE PYROPHOSPHOKINASE"/>
    <property type="match status" value="1"/>
</dbReference>
<dbReference type="SUPFAM" id="SSF63999">
    <property type="entry name" value="Thiamin pyrophosphokinase, catalytic domain"/>
    <property type="match status" value="1"/>
</dbReference>